<organism evidence="1 2">
    <name type="scientific">Spiroplasma syrphidicola EA-1</name>
    <dbReference type="NCBI Taxonomy" id="1276229"/>
    <lineage>
        <taxon>Bacteria</taxon>
        <taxon>Bacillati</taxon>
        <taxon>Mycoplasmatota</taxon>
        <taxon>Mollicutes</taxon>
        <taxon>Entomoplasmatales</taxon>
        <taxon>Spiroplasmataceae</taxon>
        <taxon>Spiroplasma</taxon>
    </lineage>
</organism>
<protein>
    <submittedName>
        <fullName evidence="1">Uncharacterized protein</fullName>
    </submittedName>
</protein>
<evidence type="ECO:0000313" key="2">
    <source>
        <dbReference type="Proteomes" id="UP000013963"/>
    </source>
</evidence>
<accession>R4U6W0</accession>
<dbReference type="Proteomes" id="UP000013963">
    <property type="component" value="Chromosome"/>
</dbReference>
<dbReference type="KEGG" id="ssyr:SSYRP_v1c07780"/>
<dbReference type="HOGENOM" id="CLU_2467468_0_0_14"/>
<dbReference type="AlphaFoldDB" id="R4U6W0"/>
<dbReference type="STRING" id="1276229.SSYRP_v1c07780"/>
<sequence>MKKINKLIKKFNLKYKNKLYLWINLCNNNDKQIILYLKTLDNKKSYSDSSIPLIYNSKTGCINMEIKNINLVLTLIKIIKEINFYCTN</sequence>
<name>R4U6W0_9MOLU</name>
<proteinExistence type="predicted"/>
<dbReference type="EMBL" id="CP005078">
    <property type="protein sequence ID" value="AGM26368.1"/>
    <property type="molecule type" value="Genomic_DNA"/>
</dbReference>
<evidence type="ECO:0000313" key="1">
    <source>
        <dbReference type="EMBL" id="AGM26368.1"/>
    </source>
</evidence>
<keyword evidence="2" id="KW-1185">Reference proteome</keyword>
<gene>
    <name evidence="1" type="ORF">SSYRP_v1c07780</name>
</gene>
<reference evidence="1 2" key="1">
    <citation type="journal article" date="2013" name="Genome Biol. Evol.">
        <title>Complete genomes of two dipteran-associated spiroplasmas provided insights into the origin, dynamics, and impacts of viral invasion in spiroplasma.</title>
        <authorList>
            <person name="Ku C."/>
            <person name="Lo W.S."/>
            <person name="Chen L.L."/>
            <person name="Kuo C.H."/>
        </authorList>
    </citation>
    <scope>NUCLEOTIDE SEQUENCE [LARGE SCALE GENOMIC DNA]</scope>
    <source>
        <strain evidence="1">EA-1</strain>
    </source>
</reference>